<dbReference type="PANTHER" id="PTHR12875:SF0">
    <property type="entry name" value="GOLGI TO ER TRAFFIC PROTEIN 4 HOMOLOG"/>
    <property type="match status" value="1"/>
</dbReference>
<dbReference type="EMBL" id="KV454426">
    <property type="protein sequence ID" value="ODQ82317.1"/>
    <property type="molecule type" value="Genomic_DNA"/>
</dbReference>
<sequence length="320" mass="35473">MDHPTALLIIRHQPLPIAMSTNAKLERTIARFEAKIADGDYYEAHQTIRTIANRYVHTASYTEATELLYHTTSTFIAAKKFHEANDLVQYLIEVYAKSHTPVDLVSKSKLIQLLLGLPASEPFWGGLKKSIMGWSVANGSLKFGDAQLNHILGMKFLEANDFVNAETHLVFGTEASVRPYAEYLAEWALEDASGNYGVYMARAVINYLSIQNIRFVKLAVAIFTEVLATKDKPQLISVDGLTVVEFSDPLTNFLQLLVLVVQAGSKDAYLKLRTRYLADVGRANLKPLLDYLGEVYFQIRAPQAGGGNPFGNILSGLMGN</sequence>
<comment type="similarity">
    <text evidence="1">Belongs to the GET4 family.</text>
</comment>
<dbReference type="AlphaFoldDB" id="A0A1E3QZ01"/>
<evidence type="ECO:0008006" key="4">
    <source>
        <dbReference type="Google" id="ProtNLM"/>
    </source>
</evidence>
<dbReference type="Gene3D" id="1.25.40.10">
    <property type="entry name" value="Tetratricopeptide repeat domain"/>
    <property type="match status" value="1"/>
</dbReference>
<dbReference type="PANTHER" id="PTHR12875">
    <property type="entry name" value="GOLGI TO ER TRAFFIC PROTEIN 4 HOMOLOG"/>
    <property type="match status" value="1"/>
</dbReference>
<accession>A0A1E3QZ01</accession>
<dbReference type="InterPro" id="IPR011990">
    <property type="entry name" value="TPR-like_helical_dom_sf"/>
</dbReference>
<dbReference type="InterPro" id="IPR007317">
    <property type="entry name" value="GET4"/>
</dbReference>
<dbReference type="GO" id="GO:0045048">
    <property type="term" value="P:protein insertion into ER membrane"/>
    <property type="evidence" value="ECO:0007669"/>
    <property type="project" value="InterPro"/>
</dbReference>
<dbReference type="OrthoDB" id="10252405at2759"/>
<dbReference type="GeneID" id="30145219"/>
<dbReference type="Proteomes" id="UP000094336">
    <property type="component" value="Unassembled WGS sequence"/>
</dbReference>
<dbReference type="STRING" id="984486.A0A1E3QZ01"/>
<protein>
    <recommendedName>
        <fullName evidence="4">Golgi to ER traffic protein 4</fullName>
    </recommendedName>
</protein>
<evidence type="ECO:0000313" key="2">
    <source>
        <dbReference type="EMBL" id="ODQ82317.1"/>
    </source>
</evidence>
<dbReference type="GO" id="GO:0006620">
    <property type="term" value="P:post-translational protein targeting to endoplasmic reticulum membrane"/>
    <property type="evidence" value="ECO:0007669"/>
    <property type="project" value="EnsemblFungi"/>
</dbReference>
<reference evidence="3" key="1">
    <citation type="submission" date="2016-05" db="EMBL/GenBank/DDBJ databases">
        <title>Comparative genomics of biotechnologically important yeasts.</title>
        <authorList>
            <consortium name="DOE Joint Genome Institute"/>
            <person name="Riley R."/>
            <person name="Haridas S."/>
            <person name="Wolfe K.H."/>
            <person name="Lopes M.R."/>
            <person name="Hittinger C.T."/>
            <person name="Goker M."/>
            <person name="Salamov A."/>
            <person name="Wisecaver J."/>
            <person name="Long T.M."/>
            <person name="Aerts A.L."/>
            <person name="Barry K."/>
            <person name="Choi C."/>
            <person name="Clum A."/>
            <person name="Coughlan A.Y."/>
            <person name="Deshpande S."/>
            <person name="Douglass A.P."/>
            <person name="Hanson S.J."/>
            <person name="Klenk H.-P."/>
            <person name="Labutti K."/>
            <person name="Lapidus A."/>
            <person name="Lindquist E."/>
            <person name="Lipzen A."/>
            <person name="Meier-Kolthoff J.P."/>
            <person name="Ohm R.A."/>
            <person name="Otillar R.P."/>
            <person name="Pangilinan J."/>
            <person name="Peng Y."/>
            <person name="Rokas A."/>
            <person name="Rosa C.A."/>
            <person name="Scheuner C."/>
            <person name="Sibirny A.A."/>
            <person name="Slot J.C."/>
            <person name="Stielow J.B."/>
            <person name="Sun H."/>
            <person name="Kurtzman C.P."/>
            <person name="Blackwell M."/>
            <person name="Grigoriev I.V."/>
            <person name="Jeffries T.W."/>
        </authorList>
    </citation>
    <scope>NUCLEOTIDE SEQUENCE [LARGE SCALE GENOMIC DNA]</scope>
    <source>
        <strain evidence="3">NRRL Y-12698</strain>
    </source>
</reference>
<name>A0A1E3QZ01_9ASCO</name>
<keyword evidence="3" id="KW-1185">Reference proteome</keyword>
<dbReference type="Pfam" id="PF04190">
    <property type="entry name" value="GET4"/>
    <property type="match status" value="1"/>
</dbReference>
<dbReference type="GO" id="GO:0072380">
    <property type="term" value="C:TRC complex"/>
    <property type="evidence" value="ECO:0007669"/>
    <property type="project" value="EnsemblFungi"/>
</dbReference>
<organism evidence="2 3">
    <name type="scientific">Babjeviella inositovora NRRL Y-12698</name>
    <dbReference type="NCBI Taxonomy" id="984486"/>
    <lineage>
        <taxon>Eukaryota</taxon>
        <taxon>Fungi</taxon>
        <taxon>Dikarya</taxon>
        <taxon>Ascomycota</taxon>
        <taxon>Saccharomycotina</taxon>
        <taxon>Pichiomycetes</taxon>
        <taxon>Serinales incertae sedis</taxon>
        <taxon>Babjeviella</taxon>
    </lineage>
</organism>
<evidence type="ECO:0000313" key="3">
    <source>
        <dbReference type="Proteomes" id="UP000094336"/>
    </source>
</evidence>
<gene>
    <name evidence="2" type="ORF">BABINDRAFT_158936</name>
</gene>
<dbReference type="RefSeq" id="XP_018987645.1">
    <property type="nucleotide sequence ID" value="XM_019127366.1"/>
</dbReference>
<proteinExistence type="inferred from homology"/>
<evidence type="ECO:0000256" key="1">
    <source>
        <dbReference type="ARBA" id="ARBA00005351"/>
    </source>
</evidence>